<reference evidence="8" key="1">
    <citation type="journal article" date="2019" name="Int. J. Syst. Evol. Microbiol.">
        <title>The Global Catalogue of Microorganisms (GCM) 10K type strain sequencing project: providing services to taxonomists for standard genome sequencing and annotation.</title>
        <authorList>
            <consortium name="The Broad Institute Genomics Platform"/>
            <consortium name="The Broad Institute Genome Sequencing Center for Infectious Disease"/>
            <person name="Wu L."/>
            <person name="Ma J."/>
        </authorList>
    </citation>
    <scope>NUCLEOTIDE SEQUENCE [LARGE SCALE GENOMIC DNA]</scope>
    <source>
        <strain evidence="8">WLHS5</strain>
    </source>
</reference>
<evidence type="ECO:0000256" key="2">
    <source>
        <dbReference type="ARBA" id="ARBA00022670"/>
    </source>
</evidence>
<dbReference type="Pfam" id="PF00877">
    <property type="entry name" value="NLPC_P60"/>
    <property type="match status" value="1"/>
</dbReference>
<evidence type="ECO:0000313" key="8">
    <source>
        <dbReference type="Proteomes" id="UP001596504"/>
    </source>
</evidence>
<accession>A0ABW2LTT1</accession>
<keyword evidence="3" id="KW-0378">Hydrolase</keyword>
<organism evidence="7 8">
    <name type="scientific">Saccharopolyspora griseoalba</name>
    <dbReference type="NCBI Taxonomy" id="1431848"/>
    <lineage>
        <taxon>Bacteria</taxon>
        <taxon>Bacillati</taxon>
        <taxon>Actinomycetota</taxon>
        <taxon>Actinomycetes</taxon>
        <taxon>Pseudonocardiales</taxon>
        <taxon>Pseudonocardiaceae</taxon>
        <taxon>Saccharopolyspora</taxon>
    </lineage>
</organism>
<evidence type="ECO:0000256" key="5">
    <source>
        <dbReference type="SAM" id="MobiDB-lite"/>
    </source>
</evidence>
<keyword evidence="2" id="KW-0645">Protease</keyword>
<dbReference type="InterPro" id="IPR000064">
    <property type="entry name" value="NLP_P60_dom"/>
</dbReference>
<keyword evidence="4" id="KW-0788">Thiol protease</keyword>
<evidence type="ECO:0000256" key="1">
    <source>
        <dbReference type="ARBA" id="ARBA00007074"/>
    </source>
</evidence>
<dbReference type="Proteomes" id="UP001596504">
    <property type="component" value="Unassembled WGS sequence"/>
</dbReference>
<protein>
    <submittedName>
        <fullName evidence="7">C40 family peptidase</fullName>
    </submittedName>
</protein>
<evidence type="ECO:0000259" key="6">
    <source>
        <dbReference type="PROSITE" id="PS51935"/>
    </source>
</evidence>
<proteinExistence type="inferred from homology"/>
<dbReference type="InterPro" id="IPR038765">
    <property type="entry name" value="Papain-like_cys_pep_sf"/>
</dbReference>
<dbReference type="EMBL" id="JBHTCJ010000021">
    <property type="protein sequence ID" value="MFC7344915.1"/>
    <property type="molecule type" value="Genomic_DNA"/>
</dbReference>
<comment type="similarity">
    <text evidence="1">Belongs to the peptidase C40 family.</text>
</comment>
<evidence type="ECO:0000313" key="7">
    <source>
        <dbReference type="EMBL" id="MFC7344915.1"/>
    </source>
</evidence>
<dbReference type="InterPro" id="IPR051794">
    <property type="entry name" value="PG_Endopeptidase_C40"/>
</dbReference>
<feature type="domain" description="NlpC/P60" evidence="6">
    <location>
        <begin position="204"/>
        <end position="327"/>
    </location>
</feature>
<keyword evidence="8" id="KW-1185">Reference proteome</keyword>
<evidence type="ECO:0000256" key="3">
    <source>
        <dbReference type="ARBA" id="ARBA00022801"/>
    </source>
</evidence>
<sequence>MTRIVLLAAAPLAAVLVVVLVVIPDTSTTMLPLLQFQQTATACQPTSSAGNPSPSGTPEQQAAALSPDQRALAARIIDRGRQRGLPPRAWQIALQAAKTESNLTNPTGGDRDSIGVFQMRPSMGWGTPQQLRNIDYQIATFYDRLVQIPDWQTQNPGDVAQAVERSAYPERYKTWAPLAVHLISTHTGMPIQAASGCSSMPPPSDAVRRVLDYAHAQLGKPYVWGAAGPEAFDCSGLTMRAWQQAGIAIPKYSRDQYTAGIQLPLQQAQPGDLVFWGTDQQPGGIYHVALMLDPATRTVLHAPQPGETVETTRIWERDLLPTVVRPDARPA</sequence>
<evidence type="ECO:0000256" key="4">
    <source>
        <dbReference type="ARBA" id="ARBA00022807"/>
    </source>
</evidence>
<feature type="region of interest" description="Disordered" evidence="5">
    <location>
        <begin position="43"/>
        <end position="64"/>
    </location>
</feature>
<dbReference type="SUPFAM" id="SSF54001">
    <property type="entry name" value="Cysteine proteinases"/>
    <property type="match status" value="1"/>
</dbReference>
<comment type="caution">
    <text evidence="7">The sequence shown here is derived from an EMBL/GenBank/DDBJ whole genome shotgun (WGS) entry which is preliminary data.</text>
</comment>
<name>A0ABW2LTT1_9PSEU</name>
<dbReference type="RefSeq" id="WP_380673172.1">
    <property type="nucleotide sequence ID" value="NZ_JBHTCJ010000021.1"/>
</dbReference>
<dbReference type="PANTHER" id="PTHR47359">
    <property type="entry name" value="PEPTIDOGLYCAN DL-ENDOPEPTIDASE CWLO"/>
    <property type="match status" value="1"/>
</dbReference>
<gene>
    <name evidence="7" type="ORF">ACFQRI_26185</name>
</gene>
<dbReference type="PANTHER" id="PTHR47359:SF3">
    <property type="entry name" value="NLP_P60 DOMAIN-CONTAINING PROTEIN-RELATED"/>
    <property type="match status" value="1"/>
</dbReference>
<dbReference type="PROSITE" id="PS51935">
    <property type="entry name" value="NLPC_P60"/>
    <property type="match status" value="1"/>
</dbReference>
<feature type="compositionally biased region" description="Polar residues" evidence="5">
    <location>
        <begin position="43"/>
        <end position="60"/>
    </location>
</feature>
<dbReference type="Gene3D" id="3.90.1720.10">
    <property type="entry name" value="endopeptidase domain like (from Nostoc punctiforme)"/>
    <property type="match status" value="1"/>
</dbReference>